<dbReference type="Proteomes" id="UP000316238">
    <property type="component" value="Unassembled WGS sequence"/>
</dbReference>
<dbReference type="EMBL" id="NQJD01000015">
    <property type="protein sequence ID" value="TAA74875.1"/>
    <property type="molecule type" value="Genomic_DNA"/>
</dbReference>
<name>A0A521G1I6_9BACT</name>
<accession>A0A521G1I6</accession>
<protein>
    <recommendedName>
        <fullName evidence="1">DUF8082 domain-containing protein</fullName>
    </recommendedName>
</protein>
<keyword evidence="3" id="KW-1185">Reference proteome</keyword>
<organism evidence="2 3">
    <name type="scientific">Candidatus Electronema aureum</name>
    <dbReference type="NCBI Taxonomy" id="2005002"/>
    <lineage>
        <taxon>Bacteria</taxon>
        <taxon>Pseudomonadati</taxon>
        <taxon>Thermodesulfobacteriota</taxon>
        <taxon>Desulfobulbia</taxon>
        <taxon>Desulfobulbales</taxon>
        <taxon>Desulfobulbaceae</taxon>
        <taxon>Candidatus Electronema</taxon>
    </lineage>
</organism>
<dbReference type="InterPro" id="IPR058395">
    <property type="entry name" value="DUF8082"/>
</dbReference>
<comment type="caution">
    <text evidence="2">The sequence shown here is derived from an EMBL/GenBank/DDBJ whole genome shotgun (WGS) entry which is preliminary data.</text>
</comment>
<proteinExistence type="predicted"/>
<reference evidence="2" key="1">
    <citation type="submission" date="2017-07" db="EMBL/GenBank/DDBJ databases">
        <title>The cable genome - Insights into the physiology and evolution of filamentous bacteria capable of sulfide oxidation via long distance electron transfer.</title>
        <authorList>
            <person name="Thorup C."/>
            <person name="Bjerg J.T."/>
            <person name="Schreiber L."/>
            <person name="Nielsen L.P."/>
            <person name="Kjeldsen K.U."/>
            <person name="Boesen T."/>
            <person name="Boggild A."/>
            <person name="Meysman F."/>
            <person name="Geelhoed J."/>
            <person name="Schramm A."/>
        </authorList>
    </citation>
    <scope>NUCLEOTIDE SEQUENCE [LARGE SCALE GENOMIC DNA]</scope>
    <source>
        <strain evidence="2">GS</strain>
    </source>
</reference>
<evidence type="ECO:0000259" key="1">
    <source>
        <dbReference type="Pfam" id="PF26309"/>
    </source>
</evidence>
<evidence type="ECO:0000313" key="2">
    <source>
        <dbReference type="EMBL" id="TAA74875.1"/>
    </source>
</evidence>
<dbReference type="AlphaFoldDB" id="A0A521G1I6"/>
<gene>
    <name evidence="2" type="ORF">CDV28_1158</name>
</gene>
<dbReference type="Pfam" id="PF26309">
    <property type="entry name" value="DUF8082"/>
    <property type="match status" value="1"/>
</dbReference>
<feature type="domain" description="DUF8082" evidence="1">
    <location>
        <begin position="150"/>
        <end position="215"/>
    </location>
</feature>
<evidence type="ECO:0000313" key="3">
    <source>
        <dbReference type="Proteomes" id="UP000316238"/>
    </source>
</evidence>
<sequence>MQNLLEQVSTLSGVIGACIFDKKDGVLCGAAHEQLAAGLLETVGAHLVRLFQLGEMSGLSIKTAQFLFDRYAVIGLPFQASSALIAVCNPYADYSAVASAAARLAAVLRADGLTTPSETPVVWAAEEEPETAESEAAVSGLYPAQLQAMLCRIEQALAGAIGPVAGMVMQDYIEQWQQSGPPVPARIVELTNLLMEEIGDPEAAQDFVAKIEKII</sequence>